<dbReference type="GO" id="GO:0019706">
    <property type="term" value="F:protein-cysteine S-palmitoyltransferase activity"/>
    <property type="evidence" value="ECO:0007669"/>
    <property type="project" value="UniProtKB-EC"/>
</dbReference>
<organism evidence="10 11">
    <name type="scientific">Chrysophaeum taylorii</name>
    <dbReference type="NCBI Taxonomy" id="2483200"/>
    <lineage>
        <taxon>Eukaryota</taxon>
        <taxon>Sar</taxon>
        <taxon>Stramenopiles</taxon>
        <taxon>Ochrophyta</taxon>
        <taxon>Pelagophyceae</taxon>
        <taxon>Pelagomonadales</taxon>
        <taxon>Pelagomonadaceae</taxon>
        <taxon>Chrysophaeum</taxon>
    </lineage>
</organism>
<dbReference type="AlphaFoldDB" id="A0AAD7UDV2"/>
<comment type="catalytic activity">
    <reaction evidence="7">
        <text>L-cysteinyl-[protein] + hexadecanoyl-CoA = S-hexadecanoyl-L-cysteinyl-[protein] + CoA</text>
        <dbReference type="Rhea" id="RHEA:36683"/>
        <dbReference type="Rhea" id="RHEA-COMP:10131"/>
        <dbReference type="Rhea" id="RHEA-COMP:11032"/>
        <dbReference type="ChEBI" id="CHEBI:29950"/>
        <dbReference type="ChEBI" id="CHEBI:57287"/>
        <dbReference type="ChEBI" id="CHEBI:57379"/>
        <dbReference type="ChEBI" id="CHEBI:74151"/>
        <dbReference type="EC" id="2.3.1.225"/>
    </reaction>
</comment>
<dbReference type="InterPro" id="IPR001594">
    <property type="entry name" value="Palmitoyltrfase_DHHC"/>
</dbReference>
<feature type="transmembrane region" description="Helical" evidence="7">
    <location>
        <begin position="342"/>
        <end position="366"/>
    </location>
</feature>
<feature type="region of interest" description="Disordered" evidence="8">
    <location>
        <begin position="470"/>
        <end position="512"/>
    </location>
</feature>
<dbReference type="GO" id="GO:0005794">
    <property type="term" value="C:Golgi apparatus"/>
    <property type="evidence" value="ECO:0007669"/>
    <property type="project" value="TreeGrafter"/>
</dbReference>
<dbReference type="PROSITE" id="PS50216">
    <property type="entry name" value="DHHC"/>
    <property type="match status" value="1"/>
</dbReference>
<feature type="compositionally biased region" description="Low complexity" evidence="8">
    <location>
        <begin position="471"/>
        <end position="502"/>
    </location>
</feature>
<keyword evidence="5 7" id="KW-0472">Membrane</keyword>
<gene>
    <name evidence="10" type="ORF">CTAYLR_004293</name>
</gene>
<evidence type="ECO:0000313" key="10">
    <source>
        <dbReference type="EMBL" id="KAJ8603387.1"/>
    </source>
</evidence>
<dbReference type="GO" id="GO:0016020">
    <property type="term" value="C:membrane"/>
    <property type="evidence" value="ECO:0007669"/>
    <property type="project" value="UniProtKB-SubCell"/>
</dbReference>
<dbReference type="Pfam" id="PF01529">
    <property type="entry name" value="DHHC"/>
    <property type="match status" value="1"/>
</dbReference>
<feature type="transmembrane region" description="Helical" evidence="7">
    <location>
        <begin position="255"/>
        <end position="276"/>
    </location>
</feature>
<comment type="domain">
    <text evidence="7">The DHHC domain is required for palmitoyltransferase activity.</text>
</comment>
<evidence type="ECO:0000256" key="3">
    <source>
        <dbReference type="ARBA" id="ARBA00022692"/>
    </source>
</evidence>
<comment type="caution">
    <text evidence="10">The sequence shown here is derived from an EMBL/GenBank/DDBJ whole genome shotgun (WGS) entry which is preliminary data.</text>
</comment>
<dbReference type="PANTHER" id="PTHR22883">
    <property type="entry name" value="ZINC FINGER DHHC DOMAIN CONTAINING PROTEIN"/>
    <property type="match status" value="1"/>
</dbReference>
<evidence type="ECO:0000256" key="5">
    <source>
        <dbReference type="ARBA" id="ARBA00023136"/>
    </source>
</evidence>
<keyword evidence="4 7" id="KW-1133">Transmembrane helix</keyword>
<keyword evidence="6 7" id="KW-0012">Acyltransferase</keyword>
<evidence type="ECO:0000256" key="2">
    <source>
        <dbReference type="ARBA" id="ARBA00022679"/>
    </source>
</evidence>
<comment type="caution">
    <text evidence="7">Lacks conserved residue(s) required for the propagation of feature annotation.</text>
</comment>
<feature type="transmembrane region" description="Helical" evidence="7">
    <location>
        <begin position="183"/>
        <end position="216"/>
    </location>
</feature>
<dbReference type="Proteomes" id="UP001230188">
    <property type="component" value="Unassembled WGS sequence"/>
</dbReference>
<evidence type="ECO:0000256" key="8">
    <source>
        <dbReference type="SAM" id="MobiDB-lite"/>
    </source>
</evidence>
<keyword evidence="11" id="KW-1185">Reference proteome</keyword>
<dbReference type="EC" id="2.3.1.225" evidence="7"/>
<dbReference type="EMBL" id="JAQMWT010000356">
    <property type="protein sequence ID" value="KAJ8603387.1"/>
    <property type="molecule type" value="Genomic_DNA"/>
</dbReference>
<evidence type="ECO:0000256" key="1">
    <source>
        <dbReference type="ARBA" id="ARBA00004141"/>
    </source>
</evidence>
<comment type="subcellular location">
    <subcellularLocation>
        <location evidence="1">Membrane</location>
        <topology evidence="1">Multi-pass membrane protein</topology>
    </subcellularLocation>
</comment>
<keyword evidence="2 7" id="KW-0808">Transferase</keyword>
<feature type="transmembrane region" description="Helical" evidence="7">
    <location>
        <begin position="12"/>
        <end position="35"/>
    </location>
</feature>
<feature type="transmembrane region" description="Helical" evidence="7">
    <location>
        <begin position="410"/>
        <end position="429"/>
    </location>
</feature>
<dbReference type="PANTHER" id="PTHR22883:SF203">
    <property type="entry name" value="PALMITOYLTRANSFERASE"/>
    <property type="match status" value="1"/>
</dbReference>
<reference evidence="10" key="1">
    <citation type="submission" date="2023-01" db="EMBL/GenBank/DDBJ databases">
        <title>Metagenome sequencing of chrysophaentin producing Chrysophaeum taylorii.</title>
        <authorList>
            <person name="Davison J."/>
            <person name="Bewley C."/>
        </authorList>
    </citation>
    <scope>NUCLEOTIDE SEQUENCE</scope>
    <source>
        <strain evidence="10">NIES-1699</strain>
    </source>
</reference>
<evidence type="ECO:0000313" key="11">
    <source>
        <dbReference type="Proteomes" id="UP001230188"/>
    </source>
</evidence>
<evidence type="ECO:0000256" key="7">
    <source>
        <dbReference type="RuleBase" id="RU079119"/>
    </source>
</evidence>
<name>A0AAD7UDV2_9STRA</name>
<accession>A0AAD7UDV2</accession>
<dbReference type="GO" id="GO:0006612">
    <property type="term" value="P:protein targeting to membrane"/>
    <property type="evidence" value="ECO:0007669"/>
    <property type="project" value="TreeGrafter"/>
</dbReference>
<feature type="transmembrane region" description="Helical" evidence="7">
    <location>
        <begin position="282"/>
        <end position="304"/>
    </location>
</feature>
<feature type="transmembrane region" description="Helical" evidence="7">
    <location>
        <begin position="138"/>
        <end position="163"/>
    </location>
</feature>
<protein>
    <recommendedName>
        <fullName evidence="7">Palmitoyltransferase</fullName>
        <ecNumber evidence="7">2.3.1.225</ecNumber>
    </recommendedName>
</protein>
<dbReference type="InterPro" id="IPR039859">
    <property type="entry name" value="PFA4/ZDH16/20/ERF2-like"/>
</dbReference>
<keyword evidence="3 7" id="KW-0812">Transmembrane</keyword>
<feature type="domain" description="Palmitoyltransferase DHHC" evidence="9">
    <location>
        <begin position="98"/>
        <end position="226"/>
    </location>
</feature>
<evidence type="ECO:0000256" key="6">
    <source>
        <dbReference type="ARBA" id="ARBA00023315"/>
    </source>
</evidence>
<feature type="transmembrane region" description="Helical" evidence="7">
    <location>
        <begin position="41"/>
        <end position="63"/>
    </location>
</feature>
<evidence type="ECO:0000256" key="4">
    <source>
        <dbReference type="ARBA" id="ARBA00022989"/>
    </source>
</evidence>
<proteinExistence type="inferred from homology"/>
<sequence>MAARVNGFDRPFHPLQVFTWCLFPCILFGFYGVVVPVLPPVIGWATGTLYTTIALTTFVSAWITSAIEPKDPHVPGRRNSCECLALGHTTRDADLIRCYLCDSHVYSTSKHCRFCDKCVLRFDHHCKWLNTCVGQKNYAYFVCVIASTWAFSTLQLALTAYVLGALVFGYGDVSSRANNTYLGGAYIIVASVWTALLVPLVCLVGQLVLFHVMLVWQGLTTYEYILNEQRREEDDDQDDDTPHGRVNKSRWLWSLYLNYGSTATAVFVAVVSGSLLETKAAFGMACGYVTWFASIAALATLNFLGEVSAGTEARAKYEEHAWLGTALLEFFSVRADVRGGQAFVDVLVTASLLPAIVAGFVAFWFVRAHYALRCSPSVDNSDLCNAINGNRVCCRVVNAKYDPGSFLPNLVAYVLAGYTFAYVLVRLLIARHRISGEQLKLNDRSLRHHVMTRGTKDIAAVAFKMNSRRPSCASTTTTSSSSSSSSCSGPGVHNNNNNNNNNIVVEEEEDVV</sequence>
<dbReference type="GO" id="GO:0005783">
    <property type="term" value="C:endoplasmic reticulum"/>
    <property type="evidence" value="ECO:0007669"/>
    <property type="project" value="TreeGrafter"/>
</dbReference>
<evidence type="ECO:0000259" key="9">
    <source>
        <dbReference type="Pfam" id="PF01529"/>
    </source>
</evidence>
<comment type="similarity">
    <text evidence="7">Belongs to the DHHC palmitoyltransferase family.</text>
</comment>